<keyword evidence="1" id="KW-0238">DNA-binding</keyword>
<dbReference type="RefSeq" id="WP_269413748.1">
    <property type="nucleotide sequence ID" value="NZ_JAPWGL010000001.1"/>
</dbReference>
<evidence type="ECO:0000313" key="3">
    <source>
        <dbReference type="EMBL" id="MCZ4221917.1"/>
    </source>
</evidence>
<dbReference type="PANTHER" id="PTHR46558:SF11">
    <property type="entry name" value="HTH-TYPE TRANSCRIPTIONAL REGULATOR XRE"/>
    <property type="match status" value="1"/>
</dbReference>
<dbReference type="PANTHER" id="PTHR46558">
    <property type="entry name" value="TRACRIPTIONAL REGULATORY PROTEIN-RELATED-RELATED"/>
    <property type="match status" value="1"/>
</dbReference>
<name>A0ABT4KSK7_9SPHI</name>
<evidence type="ECO:0000313" key="4">
    <source>
        <dbReference type="Proteomes" id="UP001144341"/>
    </source>
</evidence>
<reference evidence="3" key="1">
    <citation type="submission" date="2022-12" db="EMBL/GenBank/DDBJ databases">
        <title>Genome sequence of SJ11.</title>
        <authorList>
            <person name="Woo H."/>
        </authorList>
    </citation>
    <scope>NUCLEOTIDE SEQUENCE</scope>
    <source>
        <strain evidence="3">SJ11</strain>
    </source>
</reference>
<proteinExistence type="predicted"/>
<organism evidence="3 4">
    <name type="scientific">Pedobacter rhodius</name>
    <dbReference type="NCBI Taxonomy" id="3004098"/>
    <lineage>
        <taxon>Bacteria</taxon>
        <taxon>Pseudomonadati</taxon>
        <taxon>Bacteroidota</taxon>
        <taxon>Sphingobacteriia</taxon>
        <taxon>Sphingobacteriales</taxon>
        <taxon>Sphingobacteriaceae</taxon>
        <taxon>Pedobacter</taxon>
    </lineage>
</organism>
<dbReference type="Proteomes" id="UP001144341">
    <property type="component" value="Unassembled WGS sequence"/>
</dbReference>
<keyword evidence="4" id="KW-1185">Reference proteome</keyword>
<dbReference type="Pfam" id="PF01381">
    <property type="entry name" value="HTH_3"/>
    <property type="match status" value="1"/>
</dbReference>
<dbReference type="SMART" id="SM00530">
    <property type="entry name" value="HTH_XRE"/>
    <property type="match status" value="1"/>
</dbReference>
<dbReference type="SUPFAM" id="SSF47413">
    <property type="entry name" value="lambda repressor-like DNA-binding domains"/>
    <property type="match status" value="1"/>
</dbReference>
<dbReference type="InterPro" id="IPR010982">
    <property type="entry name" value="Lambda_DNA-bd_dom_sf"/>
</dbReference>
<dbReference type="Gene3D" id="1.10.260.40">
    <property type="entry name" value="lambda repressor-like DNA-binding domains"/>
    <property type="match status" value="1"/>
</dbReference>
<sequence length="66" mass="7339">MLNSKSIGNKIAMARKKINLSQAELAQRVSISAQAVGKWERGESMPDITMLNRLAEILSVDLNYFS</sequence>
<gene>
    <name evidence="3" type="ORF">O0931_01250</name>
</gene>
<dbReference type="PROSITE" id="PS50943">
    <property type="entry name" value="HTH_CROC1"/>
    <property type="match status" value="1"/>
</dbReference>
<feature type="domain" description="HTH cro/C1-type" evidence="2">
    <location>
        <begin position="11"/>
        <end position="65"/>
    </location>
</feature>
<evidence type="ECO:0000256" key="1">
    <source>
        <dbReference type="ARBA" id="ARBA00023125"/>
    </source>
</evidence>
<dbReference type="EMBL" id="JAPWGL010000001">
    <property type="protein sequence ID" value="MCZ4221917.1"/>
    <property type="molecule type" value="Genomic_DNA"/>
</dbReference>
<evidence type="ECO:0000259" key="2">
    <source>
        <dbReference type="PROSITE" id="PS50943"/>
    </source>
</evidence>
<accession>A0ABT4KSK7</accession>
<dbReference type="InterPro" id="IPR001387">
    <property type="entry name" value="Cro/C1-type_HTH"/>
</dbReference>
<comment type="caution">
    <text evidence="3">The sequence shown here is derived from an EMBL/GenBank/DDBJ whole genome shotgun (WGS) entry which is preliminary data.</text>
</comment>
<dbReference type="CDD" id="cd00093">
    <property type="entry name" value="HTH_XRE"/>
    <property type="match status" value="1"/>
</dbReference>
<protein>
    <submittedName>
        <fullName evidence="3">Helix-turn-helix transcriptional regulator</fullName>
    </submittedName>
</protein>